<reference evidence="1" key="1">
    <citation type="submission" date="2022-06" db="EMBL/GenBank/DDBJ databases">
        <title>Genomic Encyclopedia of Archaeal and Bacterial Type Strains, Phase II (KMG-II): from individual species to whole genera.</title>
        <authorList>
            <person name="Goeker M."/>
        </authorList>
    </citation>
    <scope>NUCLEOTIDE SEQUENCE</scope>
    <source>
        <strain evidence="1">DSM 43935</strain>
    </source>
</reference>
<keyword evidence="2" id="KW-1185">Reference proteome</keyword>
<sequence>MTEKTPPRYWSRWIGDAGKWRQDGRIPPGEDLAALRTGLNRPAGSAIALVRFYTCPIDDYLARRGKVSDEQVAEHVALSLFGLHQQGHRSPMHKPGLSIGRALRRLRQSGKFGEEALDRRVTATVNTTSVSAFAYRLRGLVEQLRSQAIPVDYDLLLRDVHYWHRSDGRQQVRRYWGLAYFDWSSTPKENGQDASP</sequence>
<dbReference type="Gene3D" id="1.10.520.40">
    <property type="entry name" value="CRISPR-associated protein Cse2"/>
    <property type="match status" value="1"/>
</dbReference>
<dbReference type="AlphaFoldDB" id="A0AAE3GEB4"/>
<organism evidence="1 2">
    <name type="scientific">Goodfellowiella coeruleoviolacea</name>
    <dbReference type="NCBI Taxonomy" id="334858"/>
    <lineage>
        <taxon>Bacteria</taxon>
        <taxon>Bacillati</taxon>
        <taxon>Actinomycetota</taxon>
        <taxon>Actinomycetes</taxon>
        <taxon>Pseudonocardiales</taxon>
        <taxon>Pseudonocardiaceae</taxon>
        <taxon>Goodfellowiella</taxon>
    </lineage>
</organism>
<evidence type="ECO:0000313" key="2">
    <source>
        <dbReference type="Proteomes" id="UP001206128"/>
    </source>
</evidence>
<dbReference type="Pfam" id="PF09485">
    <property type="entry name" value="CRISPR_Cse2"/>
    <property type="match status" value="1"/>
</dbReference>
<dbReference type="Proteomes" id="UP001206128">
    <property type="component" value="Unassembled WGS sequence"/>
</dbReference>
<dbReference type="NCBIfam" id="TIGR02548">
    <property type="entry name" value="casB_cse2"/>
    <property type="match status" value="1"/>
</dbReference>
<dbReference type="CDD" id="cd09731">
    <property type="entry name" value="Cse2_I-E"/>
    <property type="match status" value="1"/>
</dbReference>
<accession>A0AAE3GEB4</accession>
<evidence type="ECO:0000313" key="1">
    <source>
        <dbReference type="EMBL" id="MCP2166585.1"/>
    </source>
</evidence>
<dbReference type="InterPro" id="IPR038287">
    <property type="entry name" value="Cse2_sf"/>
</dbReference>
<gene>
    <name evidence="1" type="ORF">LX83_003453</name>
</gene>
<dbReference type="RefSeq" id="WP_253772597.1">
    <property type="nucleotide sequence ID" value="NZ_JAMTCK010000007.1"/>
</dbReference>
<dbReference type="EMBL" id="JAMTCK010000007">
    <property type="protein sequence ID" value="MCP2166585.1"/>
    <property type="molecule type" value="Genomic_DNA"/>
</dbReference>
<name>A0AAE3GEB4_9PSEU</name>
<dbReference type="InterPro" id="IPR013382">
    <property type="entry name" value="CRISPR-assoc_prot_Cse2"/>
</dbReference>
<protein>
    <submittedName>
        <fullName evidence="1">CRISPR system Cascade subunit CasB</fullName>
    </submittedName>
</protein>
<comment type="caution">
    <text evidence="1">The sequence shown here is derived from an EMBL/GenBank/DDBJ whole genome shotgun (WGS) entry which is preliminary data.</text>
</comment>
<proteinExistence type="predicted"/>